<protein>
    <recommendedName>
        <fullName evidence="3">ParB/Sulfiredoxin domain-containing protein</fullName>
    </recommendedName>
</protein>
<dbReference type="SUPFAM" id="SSF110849">
    <property type="entry name" value="ParB/Sulfiredoxin"/>
    <property type="match status" value="1"/>
</dbReference>
<evidence type="ECO:0008006" key="3">
    <source>
        <dbReference type="Google" id="ProtNLM"/>
    </source>
</evidence>
<gene>
    <name evidence="1" type="ORF">TRIADDRAFT_62957</name>
</gene>
<dbReference type="AlphaFoldDB" id="B3SFG3"/>
<dbReference type="GeneID" id="6760196"/>
<dbReference type="EMBL" id="DS986256">
    <property type="protein sequence ID" value="EDV18532.1"/>
    <property type="molecule type" value="Genomic_DNA"/>
</dbReference>
<dbReference type="CTD" id="6760196"/>
<dbReference type="HOGENOM" id="CLU_1148523_0_0_1"/>
<dbReference type="CDD" id="cd16387">
    <property type="entry name" value="ParB_N_Srx"/>
    <property type="match status" value="1"/>
</dbReference>
<dbReference type="InterPro" id="IPR036086">
    <property type="entry name" value="ParB/Sulfiredoxin_sf"/>
</dbReference>
<dbReference type="KEGG" id="tad:TRIADDRAFT_62957"/>
<name>B3SFG3_TRIAD</name>
<dbReference type="RefSeq" id="XP_002118982.1">
    <property type="nucleotide sequence ID" value="XM_002118946.1"/>
</dbReference>
<organism evidence="1 2">
    <name type="scientific">Trichoplax adhaerens</name>
    <name type="common">Trichoplax reptans</name>
    <dbReference type="NCBI Taxonomy" id="10228"/>
    <lineage>
        <taxon>Eukaryota</taxon>
        <taxon>Metazoa</taxon>
        <taxon>Placozoa</taxon>
        <taxon>Uniplacotomia</taxon>
        <taxon>Trichoplacea</taxon>
        <taxon>Trichoplacidae</taxon>
        <taxon>Trichoplax</taxon>
    </lineage>
</organism>
<dbReference type="Proteomes" id="UP000009022">
    <property type="component" value="Unassembled WGS sequence"/>
</dbReference>
<sequence>MTQWNRYMLQPGLKQLLISKQKSAGDDIKSLNEDYSYKILFLSSIIPDQSNARFLPTILIDDEHAELLIKRGLSKQKLVDMYNAEDAVMVGKGVFVNCLKYGSVDWKKANESIESIIELAHNISRSEIIQAPTVYPLNDGTYKVLTGHRRFLAMIYNFGVNGNGQFKVYESQPVLTKLKQFQENACREDLPQYGKLEAFMNARMELDTLSDVRKQLGQKKLTVREEASLLGISWEPMTIIMC</sequence>
<dbReference type="InParanoid" id="B3SFG3"/>
<dbReference type="Gene3D" id="3.90.1530.30">
    <property type="match status" value="1"/>
</dbReference>
<evidence type="ECO:0000313" key="2">
    <source>
        <dbReference type="Proteomes" id="UP000009022"/>
    </source>
</evidence>
<keyword evidence="2" id="KW-1185">Reference proteome</keyword>
<accession>B3SFG3</accession>
<reference evidence="1 2" key="1">
    <citation type="journal article" date="2008" name="Nature">
        <title>The Trichoplax genome and the nature of placozoans.</title>
        <authorList>
            <person name="Srivastava M."/>
            <person name="Begovic E."/>
            <person name="Chapman J."/>
            <person name="Putnam N.H."/>
            <person name="Hellsten U."/>
            <person name="Kawashima T."/>
            <person name="Kuo A."/>
            <person name="Mitros T."/>
            <person name="Salamov A."/>
            <person name="Carpenter M.L."/>
            <person name="Signorovitch A.Y."/>
            <person name="Moreno M.A."/>
            <person name="Kamm K."/>
            <person name="Grimwood J."/>
            <person name="Schmutz J."/>
            <person name="Shapiro H."/>
            <person name="Grigoriev I.V."/>
            <person name="Buss L.W."/>
            <person name="Schierwater B."/>
            <person name="Dellaporta S.L."/>
            <person name="Rokhsar D.S."/>
        </authorList>
    </citation>
    <scope>NUCLEOTIDE SEQUENCE [LARGE SCALE GENOMIC DNA]</scope>
    <source>
        <strain evidence="1 2">Grell-BS-1999</strain>
    </source>
</reference>
<proteinExistence type="predicted"/>
<evidence type="ECO:0000313" key="1">
    <source>
        <dbReference type="EMBL" id="EDV18532.1"/>
    </source>
</evidence>